<dbReference type="InterPro" id="IPR043129">
    <property type="entry name" value="ATPase_NBD"/>
</dbReference>
<dbReference type="Gene3D" id="3.30.420.40">
    <property type="match status" value="3"/>
</dbReference>
<comment type="caution">
    <text evidence="7">The sequence shown here is derived from an EMBL/GenBank/DDBJ whole genome shotgun (WGS) entry which is preliminary data.</text>
</comment>
<dbReference type="PRINTS" id="PR01652">
    <property type="entry name" value="SHAPEPROTEIN"/>
</dbReference>
<dbReference type="AlphaFoldDB" id="A0A1F5XHG1"/>
<dbReference type="GO" id="GO:0008360">
    <property type="term" value="P:regulation of cell shape"/>
    <property type="evidence" value="ECO:0007669"/>
    <property type="project" value="UniProtKB-UniRule"/>
</dbReference>
<evidence type="ECO:0000256" key="2">
    <source>
        <dbReference type="ARBA" id="ARBA00022741"/>
    </source>
</evidence>
<feature type="binding site" evidence="6">
    <location>
        <begin position="213"/>
        <end position="216"/>
    </location>
    <ligand>
        <name>ATP</name>
        <dbReference type="ChEBI" id="CHEBI:30616"/>
    </ligand>
</feature>
<keyword evidence="3 6" id="KW-0067">ATP-binding</keyword>
<organism evidence="7 8">
    <name type="scientific">Candidatus Giovannonibacteria bacterium RIFCSPLOWO2_01_FULL_46_32</name>
    <dbReference type="NCBI Taxonomy" id="1798353"/>
    <lineage>
        <taxon>Bacteria</taxon>
        <taxon>Candidatus Giovannoniibacteriota</taxon>
    </lineage>
</organism>
<dbReference type="GO" id="GO:0005524">
    <property type="term" value="F:ATP binding"/>
    <property type="evidence" value="ECO:0007669"/>
    <property type="project" value="UniProtKB-KW"/>
</dbReference>
<dbReference type="Proteomes" id="UP000177346">
    <property type="component" value="Unassembled WGS sequence"/>
</dbReference>
<dbReference type="InterPro" id="IPR004753">
    <property type="entry name" value="MreB"/>
</dbReference>
<protein>
    <recommendedName>
        <fullName evidence="6">Cell shape-determining protein MreB</fullName>
    </recommendedName>
</protein>
<gene>
    <name evidence="6" type="primary">mreB</name>
    <name evidence="7" type="ORF">A3B19_03980</name>
</gene>
<dbReference type="NCBIfam" id="NF010539">
    <property type="entry name" value="PRK13927.1"/>
    <property type="match status" value="1"/>
</dbReference>
<evidence type="ECO:0000256" key="1">
    <source>
        <dbReference type="ARBA" id="ARBA00022490"/>
    </source>
</evidence>
<comment type="function">
    <text evidence="6">Forms membrane-associated dynamic filaments that are essential for cell shape determination. Acts by regulating cell wall synthesis and cell elongation, and thus cell shape. A feedback loop between cell geometry and MreB localization may maintain elongated cell shape by targeting cell wall growth to regions of negative cell wall curvature.</text>
</comment>
<dbReference type="PANTHER" id="PTHR42749:SF1">
    <property type="entry name" value="CELL SHAPE-DETERMINING PROTEIN MREB"/>
    <property type="match status" value="1"/>
</dbReference>
<reference evidence="7 8" key="1">
    <citation type="journal article" date="2016" name="Nat. Commun.">
        <title>Thousands of microbial genomes shed light on interconnected biogeochemical processes in an aquifer system.</title>
        <authorList>
            <person name="Anantharaman K."/>
            <person name="Brown C.T."/>
            <person name="Hug L.A."/>
            <person name="Sharon I."/>
            <person name="Castelle C.J."/>
            <person name="Probst A.J."/>
            <person name="Thomas B.C."/>
            <person name="Singh A."/>
            <person name="Wilkins M.J."/>
            <person name="Karaoz U."/>
            <person name="Brodie E.L."/>
            <person name="Williams K.H."/>
            <person name="Hubbard S.S."/>
            <person name="Banfield J.F."/>
        </authorList>
    </citation>
    <scope>NUCLEOTIDE SEQUENCE [LARGE SCALE GENOMIC DNA]</scope>
</reference>
<evidence type="ECO:0000313" key="8">
    <source>
        <dbReference type="Proteomes" id="UP000177346"/>
    </source>
</evidence>
<name>A0A1F5XHG1_9BACT</name>
<evidence type="ECO:0000256" key="3">
    <source>
        <dbReference type="ARBA" id="ARBA00022840"/>
    </source>
</evidence>
<comment type="subcellular location">
    <subcellularLocation>
        <location evidence="6">Cytoplasm</location>
    </subcellularLocation>
    <text evidence="6">Membrane-associated.</text>
</comment>
<keyword evidence="1 6" id="KW-0963">Cytoplasm</keyword>
<evidence type="ECO:0000256" key="5">
    <source>
        <dbReference type="ARBA" id="ARBA00023458"/>
    </source>
</evidence>
<accession>A0A1F5XHG1</accession>
<feature type="binding site" evidence="6">
    <location>
        <begin position="19"/>
        <end position="21"/>
    </location>
    <ligand>
        <name>ATP</name>
        <dbReference type="ChEBI" id="CHEBI:30616"/>
    </ligand>
</feature>
<dbReference type="Pfam" id="PF06723">
    <property type="entry name" value="MreB_Mbl"/>
    <property type="match status" value="1"/>
</dbReference>
<comment type="subunit">
    <text evidence="6">Forms polymers.</text>
</comment>
<evidence type="ECO:0000256" key="6">
    <source>
        <dbReference type="HAMAP-Rule" id="MF_02207"/>
    </source>
</evidence>
<feature type="binding site" evidence="6">
    <location>
        <begin position="293"/>
        <end position="296"/>
    </location>
    <ligand>
        <name>ATP</name>
        <dbReference type="ChEBI" id="CHEBI:30616"/>
    </ligand>
</feature>
<evidence type="ECO:0000256" key="4">
    <source>
        <dbReference type="ARBA" id="ARBA00022960"/>
    </source>
</evidence>
<comment type="similarity">
    <text evidence="5 6">Belongs to the FtsA/MreB family.</text>
</comment>
<evidence type="ECO:0000313" key="7">
    <source>
        <dbReference type="EMBL" id="OGF87348.1"/>
    </source>
</evidence>
<dbReference type="HAMAP" id="MF_02207">
    <property type="entry name" value="MreB"/>
    <property type="match status" value="1"/>
</dbReference>
<dbReference type="GO" id="GO:0005737">
    <property type="term" value="C:cytoplasm"/>
    <property type="evidence" value="ECO:0007669"/>
    <property type="project" value="UniProtKB-SubCell"/>
</dbReference>
<dbReference type="PANTHER" id="PTHR42749">
    <property type="entry name" value="CELL SHAPE-DETERMINING PROTEIN MREB"/>
    <property type="match status" value="1"/>
</dbReference>
<dbReference type="SUPFAM" id="SSF53067">
    <property type="entry name" value="Actin-like ATPase domain"/>
    <property type="match status" value="2"/>
</dbReference>
<keyword evidence="2 6" id="KW-0547">Nucleotide-binding</keyword>
<sequence length="350" mass="37653">MFNKLFGAFSKDLGIDLGTANTLVYVKGEGIVINEPSVVALNQKTGQVVAIGNEAKKMVGRTPGHIVAMRPLVEGVISDFEVTAEMLTYFIKSVHSATSQLFARPRVVIGIPSSITEVERRAVRDAAHSAGAREVYLVEEPMAAAIGARLPIQEAVGSMIIDLGGGTTDIAVISLGGIVASRNLRIAGDRFNEDIANYARDEFKLLIGERTAEDVKISIGSVWKTNEVLEGTLRGRDLVTGLPREVLITDGDVRAALSKSTKAIVEAVKATIEDTPPELVADIMRRGILLVGGGGLIRGLDRLLERETKMPVYLVEDPLTAVVRGTGIILEDLDGLREVFIEDDYDIPPK</sequence>
<dbReference type="InterPro" id="IPR056546">
    <property type="entry name" value="MreB_MamK-like"/>
</dbReference>
<keyword evidence="4 6" id="KW-0133">Cell shape</keyword>
<dbReference type="GO" id="GO:0000902">
    <property type="term" value="P:cell morphogenesis"/>
    <property type="evidence" value="ECO:0007669"/>
    <property type="project" value="InterPro"/>
</dbReference>
<dbReference type="EMBL" id="MFIF01000006">
    <property type="protein sequence ID" value="OGF87348.1"/>
    <property type="molecule type" value="Genomic_DNA"/>
</dbReference>
<dbReference type="NCBIfam" id="TIGR00904">
    <property type="entry name" value="mreB"/>
    <property type="match status" value="1"/>
</dbReference>
<proteinExistence type="inferred from homology"/>
<dbReference type="CDD" id="cd10225">
    <property type="entry name" value="ASKHA_NBD_MreB-like"/>
    <property type="match status" value="1"/>
</dbReference>
<feature type="binding site" evidence="6">
    <location>
        <begin position="165"/>
        <end position="167"/>
    </location>
    <ligand>
        <name>ATP</name>
        <dbReference type="ChEBI" id="CHEBI:30616"/>
    </ligand>
</feature>